<protein>
    <submittedName>
        <fullName evidence="1">Uncharacterized protein</fullName>
    </submittedName>
</protein>
<reference evidence="1 2" key="1">
    <citation type="submission" date="2019-06" db="EMBL/GenBank/DDBJ databases">
        <title>Complete genome sequence of Haemophilus parasuis HPS412.</title>
        <authorList>
            <person name="Yang S."/>
            <person name="Huang C."/>
        </authorList>
    </citation>
    <scope>NUCLEOTIDE SEQUENCE [LARGE SCALE GENOMIC DNA]</scope>
    <source>
        <strain evidence="1 2">HPS412</strain>
    </source>
</reference>
<dbReference type="Proteomes" id="UP000509790">
    <property type="component" value="Chromosome"/>
</dbReference>
<dbReference type="EMBL" id="CP041334">
    <property type="protein sequence ID" value="QKY74039.1"/>
    <property type="molecule type" value="Genomic_DNA"/>
</dbReference>
<evidence type="ECO:0000313" key="1">
    <source>
        <dbReference type="EMBL" id="QKY74039.1"/>
    </source>
</evidence>
<proteinExistence type="predicted"/>
<gene>
    <name evidence="1" type="ORF">FLK62_08565</name>
</gene>
<organism evidence="1 2">
    <name type="scientific">Glaesserella parasuis</name>
    <name type="common">Haemophilus parasuis</name>
    <dbReference type="NCBI Taxonomy" id="738"/>
    <lineage>
        <taxon>Bacteria</taxon>
        <taxon>Pseudomonadati</taxon>
        <taxon>Pseudomonadota</taxon>
        <taxon>Gammaproteobacteria</taxon>
        <taxon>Pasteurellales</taxon>
        <taxon>Pasteurellaceae</taxon>
        <taxon>Glaesserella</taxon>
    </lineage>
</organism>
<name>A0A859IJK5_GLAPU</name>
<dbReference type="AlphaFoldDB" id="A0A859IJK5"/>
<evidence type="ECO:0000313" key="2">
    <source>
        <dbReference type="Proteomes" id="UP000509790"/>
    </source>
</evidence>
<accession>A0A859IJK5</accession>
<sequence length="64" mass="7308">MLNDQYGQPEKLKLSVVKNSLSDFDKERIKQAVLESVSRKTDYPPDELAKLTCKAIYLIDSYGN</sequence>